<feature type="chain" id="PRO_5041973950" evidence="1">
    <location>
        <begin position="24"/>
        <end position="193"/>
    </location>
</feature>
<organism evidence="3 4">
    <name type="scientific">Quillaja saponaria</name>
    <name type="common">Soap bark tree</name>
    <dbReference type="NCBI Taxonomy" id="32244"/>
    <lineage>
        <taxon>Eukaryota</taxon>
        <taxon>Viridiplantae</taxon>
        <taxon>Streptophyta</taxon>
        <taxon>Embryophyta</taxon>
        <taxon>Tracheophyta</taxon>
        <taxon>Spermatophyta</taxon>
        <taxon>Magnoliopsida</taxon>
        <taxon>eudicotyledons</taxon>
        <taxon>Gunneridae</taxon>
        <taxon>Pentapetalae</taxon>
        <taxon>rosids</taxon>
        <taxon>fabids</taxon>
        <taxon>Fabales</taxon>
        <taxon>Quillajaceae</taxon>
        <taxon>Quillaja</taxon>
    </lineage>
</organism>
<reference evidence="3" key="1">
    <citation type="journal article" date="2023" name="Science">
        <title>Elucidation of the pathway for biosynthesis of saponin adjuvants from the soapbark tree.</title>
        <authorList>
            <person name="Reed J."/>
            <person name="Orme A."/>
            <person name="El-Demerdash A."/>
            <person name="Owen C."/>
            <person name="Martin L.B.B."/>
            <person name="Misra R.C."/>
            <person name="Kikuchi S."/>
            <person name="Rejzek M."/>
            <person name="Martin A.C."/>
            <person name="Harkess A."/>
            <person name="Leebens-Mack J."/>
            <person name="Louveau T."/>
            <person name="Stephenson M.J."/>
            <person name="Osbourn A."/>
        </authorList>
    </citation>
    <scope>NUCLEOTIDE SEQUENCE</scope>
    <source>
        <strain evidence="3">S10</strain>
    </source>
</reference>
<evidence type="ECO:0000313" key="4">
    <source>
        <dbReference type="Proteomes" id="UP001163823"/>
    </source>
</evidence>
<dbReference type="GO" id="GO:0008061">
    <property type="term" value="F:chitin binding"/>
    <property type="evidence" value="ECO:0007669"/>
    <property type="project" value="TreeGrafter"/>
</dbReference>
<dbReference type="GO" id="GO:0005576">
    <property type="term" value="C:extracellular region"/>
    <property type="evidence" value="ECO:0007669"/>
    <property type="project" value="TreeGrafter"/>
</dbReference>
<evidence type="ECO:0000259" key="2">
    <source>
        <dbReference type="PROSITE" id="PS51910"/>
    </source>
</evidence>
<gene>
    <name evidence="3" type="ORF">O6P43_003014</name>
</gene>
<evidence type="ECO:0000313" key="3">
    <source>
        <dbReference type="EMBL" id="KAJ7979636.1"/>
    </source>
</evidence>
<dbReference type="PANTHER" id="PTHR11177">
    <property type="entry name" value="CHITINASE"/>
    <property type="match status" value="1"/>
</dbReference>
<protein>
    <submittedName>
        <fullName evidence="3">Chitotriosidase-1</fullName>
    </submittedName>
</protein>
<dbReference type="InterPro" id="IPR050314">
    <property type="entry name" value="Glycosyl_Hydrlase_18"/>
</dbReference>
<evidence type="ECO:0000256" key="1">
    <source>
        <dbReference type="SAM" id="SignalP"/>
    </source>
</evidence>
<feature type="domain" description="GH18" evidence="2">
    <location>
        <begin position="26"/>
        <end position="193"/>
    </location>
</feature>
<dbReference type="InterPro" id="IPR017853">
    <property type="entry name" value="GH"/>
</dbReference>
<feature type="signal peptide" evidence="1">
    <location>
        <begin position="1"/>
        <end position="23"/>
    </location>
</feature>
<dbReference type="Pfam" id="PF00704">
    <property type="entry name" value="Glyco_hydro_18"/>
    <property type="match status" value="1"/>
</dbReference>
<accession>A0AAD7QF02</accession>
<dbReference type="Gene3D" id="3.20.20.80">
    <property type="entry name" value="Glycosidases"/>
    <property type="match status" value="1"/>
</dbReference>
<dbReference type="PANTHER" id="PTHR11177:SF362">
    <property type="entry name" value="CLASS V CHITINASE-LIKE"/>
    <property type="match status" value="1"/>
</dbReference>
<dbReference type="GO" id="GO:0004568">
    <property type="term" value="F:chitinase activity"/>
    <property type="evidence" value="ECO:0007669"/>
    <property type="project" value="TreeGrafter"/>
</dbReference>
<keyword evidence="1" id="KW-0732">Signal</keyword>
<dbReference type="GO" id="GO:0006032">
    <property type="term" value="P:chitin catabolic process"/>
    <property type="evidence" value="ECO:0007669"/>
    <property type="project" value="TreeGrafter"/>
</dbReference>
<comment type="caution">
    <text evidence="3">The sequence shown here is derived from an EMBL/GenBank/DDBJ whole genome shotgun (WGS) entry which is preliminary data.</text>
</comment>
<dbReference type="SUPFAM" id="SSF51445">
    <property type="entry name" value="(Trans)glycosidases"/>
    <property type="match status" value="1"/>
</dbReference>
<sequence>MVAKIVFVLFRVFLCIEFQPTEAQTWIKSGYWFSGSGFPISDINSSLFTHLVCAFADVSSSSYQLYVSFSAFTSTVKLKNPSITTLLSIGGGKANYGVFSLMFSSGSYRISFIESSIRIARLYGFQGLDLSWVPANTSSDMANLGILFEEWRAAANSEASNNSSNQELILTAAVHYSPVLDSASFPVDSIRTN</sequence>
<proteinExistence type="predicted"/>
<keyword evidence="4" id="KW-1185">Reference proteome</keyword>
<dbReference type="EMBL" id="JARAOO010000002">
    <property type="protein sequence ID" value="KAJ7979636.1"/>
    <property type="molecule type" value="Genomic_DNA"/>
</dbReference>
<dbReference type="Proteomes" id="UP001163823">
    <property type="component" value="Chromosome 2"/>
</dbReference>
<dbReference type="AlphaFoldDB" id="A0AAD7QF02"/>
<dbReference type="KEGG" id="qsa:O6P43_003014"/>
<dbReference type="GO" id="GO:0005975">
    <property type="term" value="P:carbohydrate metabolic process"/>
    <property type="evidence" value="ECO:0007669"/>
    <property type="project" value="InterPro"/>
</dbReference>
<name>A0AAD7QF02_QUISA</name>
<dbReference type="PROSITE" id="PS51910">
    <property type="entry name" value="GH18_2"/>
    <property type="match status" value="1"/>
</dbReference>
<dbReference type="InterPro" id="IPR001223">
    <property type="entry name" value="Glyco_hydro18_cat"/>
</dbReference>